<evidence type="ECO:0000313" key="4">
    <source>
        <dbReference type="Proteomes" id="UP001174677"/>
    </source>
</evidence>
<dbReference type="InterPro" id="IPR008480">
    <property type="entry name" value="DUF761_pln"/>
</dbReference>
<feature type="region of interest" description="Disordered" evidence="1">
    <location>
        <begin position="240"/>
        <end position="434"/>
    </location>
</feature>
<feature type="region of interest" description="Disordered" evidence="1">
    <location>
        <begin position="507"/>
        <end position="548"/>
    </location>
</feature>
<dbReference type="Pfam" id="PF05553">
    <property type="entry name" value="DUF761"/>
    <property type="match status" value="1"/>
</dbReference>
<dbReference type="PANTHER" id="PTHR34059:SF1">
    <property type="entry name" value="EXPRESSED PROTEIN"/>
    <property type="match status" value="1"/>
</dbReference>
<feature type="compositionally biased region" description="Low complexity" evidence="1">
    <location>
        <begin position="204"/>
        <end position="213"/>
    </location>
</feature>
<protein>
    <recommendedName>
        <fullName evidence="5">DUF4408 domain-containing protein</fullName>
    </recommendedName>
</protein>
<name>A0ABQ9KTE1_HEVBR</name>
<feature type="compositionally biased region" description="Polar residues" evidence="1">
    <location>
        <begin position="528"/>
        <end position="542"/>
    </location>
</feature>
<feature type="compositionally biased region" description="Polar residues" evidence="1">
    <location>
        <begin position="415"/>
        <end position="428"/>
    </location>
</feature>
<keyword evidence="2" id="KW-0812">Transmembrane</keyword>
<feature type="compositionally biased region" description="Basic and acidic residues" evidence="1">
    <location>
        <begin position="395"/>
        <end position="408"/>
    </location>
</feature>
<feature type="compositionally biased region" description="Basic and acidic residues" evidence="1">
    <location>
        <begin position="250"/>
        <end position="261"/>
    </location>
</feature>
<evidence type="ECO:0008006" key="5">
    <source>
        <dbReference type="Google" id="ProtNLM"/>
    </source>
</evidence>
<dbReference type="PANTHER" id="PTHR34059">
    <property type="entry name" value="EXPRESSED PROTEIN"/>
    <property type="match status" value="1"/>
</dbReference>
<proteinExistence type="predicted"/>
<keyword evidence="2" id="KW-0472">Membrane</keyword>
<feature type="compositionally biased region" description="Polar residues" evidence="1">
    <location>
        <begin position="282"/>
        <end position="296"/>
    </location>
</feature>
<reference evidence="3" key="1">
    <citation type="journal article" date="2023" name="Plant Biotechnol. J.">
        <title>Chromosome-level wild Hevea brasiliensis genome provides new tools for genomic-assisted breeding and valuable loci to elevate rubber yield.</title>
        <authorList>
            <person name="Cheng H."/>
            <person name="Song X."/>
            <person name="Hu Y."/>
            <person name="Wu T."/>
            <person name="Yang Q."/>
            <person name="An Z."/>
            <person name="Feng S."/>
            <person name="Deng Z."/>
            <person name="Wu W."/>
            <person name="Zeng X."/>
            <person name="Tu M."/>
            <person name="Wang X."/>
            <person name="Huang H."/>
        </authorList>
    </citation>
    <scope>NUCLEOTIDE SEQUENCE</scope>
    <source>
        <strain evidence="3">MT/VB/25A 57/8</strain>
    </source>
</reference>
<feature type="compositionally biased region" description="Low complexity" evidence="1">
    <location>
        <begin position="322"/>
        <end position="341"/>
    </location>
</feature>
<dbReference type="EMBL" id="JARPOI010000016">
    <property type="protein sequence ID" value="KAJ9147676.1"/>
    <property type="molecule type" value="Genomic_DNA"/>
</dbReference>
<feature type="compositionally biased region" description="Pro residues" evidence="1">
    <location>
        <begin position="365"/>
        <end position="377"/>
    </location>
</feature>
<feature type="compositionally biased region" description="Polar residues" evidence="1">
    <location>
        <begin position="380"/>
        <end position="393"/>
    </location>
</feature>
<keyword evidence="4" id="KW-1185">Reference proteome</keyword>
<evidence type="ECO:0000313" key="3">
    <source>
        <dbReference type="EMBL" id="KAJ9147676.1"/>
    </source>
</evidence>
<feature type="transmembrane region" description="Helical" evidence="2">
    <location>
        <begin position="26"/>
        <end position="47"/>
    </location>
</feature>
<comment type="caution">
    <text evidence="3">The sequence shown here is derived from an EMBL/GenBank/DDBJ whole genome shotgun (WGS) entry which is preliminary data.</text>
</comment>
<feature type="compositionally biased region" description="Low complexity" evidence="1">
    <location>
        <begin position="297"/>
        <end position="315"/>
    </location>
</feature>
<sequence>MEDTNSYTKYQQQNQATIPTKFYSHFLCKALIVTIFLVIMPLFPSQAPEFINQTLNTRGWEFLHLIFVGIAVSYGLFSRRNDEAEKDNNNLSKFDNAQSYVSRFLQVSSVFDDEADCPSRSDGSTVQTWNNQYYRNDPVVVVADENSVLDQEQRATCSRVGEKPLLLPVRSLKSRVFETDGNETSKESSFTGVSASIIKSSSNLRSKRISSNSVKSRNGEFGGSHHQDLEEMLKDNMVLPSPIPWKSRSGRMEMKETKEEADSPDLYTLPPSMEESEFNRSFRAQVSRSPRPDSTNSSPKLSPSPSISSPRKLSPQPNSTNSSPKLSPSPSISSPKKLSPSPSFPAEAQGRSAEDFVRKKSFYRSPPPPPPPPPPPSQVIRKSQSMKPSSSAINDLRRSYTSEPKELNRGGGLSIPTSVRTTRNSDSLSGKEFDDMINTKAEKRFKEVDAGIMERGGRKIVGFDQSSFKTERLNRERVTFMPQPTFREYPKEEREDFVEKLVLESDEDLETEDEDDDGIVGSCFVSGTAASSNNDQAASYTASDGGPDVDKKADEFIAKFREQIRLQRIESIKRSSGQISRKASR</sequence>
<evidence type="ECO:0000256" key="1">
    <source>
        <dbReference type="SAM" id="MobiDB-lite"/>
    </source>
</evidence>
<feature type="compositionally biased region" description="Acidic residues" evidence="1">
    <location>
        <begin position="507"/>
        <end position="518"/>
    </location>
</feature>
<keyword evidence="2" id="KW-1133">Transmembrane helix</keyword>
<dbReference type="Proteomes" id="UP001174677">
    <property type="component" value="Chromosome 16"/>
</dbReference>
<dbReference type="SUPFAM" id="SSF101447">
    <property type="entry name" value="Formin homology 2 domain (FH2 domain)"/>
    <property type="match status" value="1"/>
</dbReference>
<feature type="region of interest" description="Disordered" evidence="1">
    <location>
        <begin position="204"/>
        <end position="225"/>
    </location>
</feature>
<evidence type="ECO:0000256" key="2">
    <source>
        <dbReference type="SAM" id="Phobius"/>
    </source>
</evidence>
<gene>
    <name evidence="3" type="ORF">P3X46_029809</name>
</gene>
<accession>A0ABQ9KTE1</accession>
<organism evidence="3 4">
    <name type="scientific">Hevea brasiliensis</name>
    <name type="common">Para rubber tree</name>
    <name type="synonym">Siphonia brasiliensis</name>
    <dbReference type="NCBI Taxonomy" id="3981"/>
    <lineage>
        <taxon>Eukaryota</taxon>
        <taxon>Viridiplantae</taxon>
        <taxon>Streptophyta</taxon>
        <taxon>Embryophyta</taxon>
        <taxon>Tracheophyta</taxon>
        <taxon>Spermatophyta</taxon>
        <taxon>Magnoliopsida</taxon>
        <taxon>eudicotyledons</taxon>
        <taxon>Gunneridae</taxon>
        <taxon>Pentapetalae</taxon>
        <taxon>rosids</taxon>
        <taxon>fabids</taxon>
        <taxon>Malpighiales</taxon>
        <taxon>Euphorbiaceae</taxon>
        <taxon>Crotonoideae</taxon>
        <taxon>Micrandreae</taxon>
        <taxon>Hevea</taxon>
    </lineage>
</organism>